<dbReference type="GO" id="GO:0010498">
    <property type="term" value="P:proteasomal protein catabolic process"/>
    <property type="evidence" value="ECO:0007669"/>
    <property type="project" value="InterPro"/>
</dbReference>
<protein>
    <recommendedName>
        <fullName evidence="5">Proteasome subunit beta</fullName>
    </recommendedName>
</protein>
<evidence type="ECO:0000313" key="6">
    <source>
        <dbReference type="EMBL" id="KAG0565970.1"/>
    </source>
</evidence>
<dbReference type="InterPro" id="IPR001353">
    <property type="entry name" value="Proteasome_sua/b"/>
</dbReference>
<keyword evidence="3 5" id="KW-0539">Nucleus</keyword>
<keyword evidence="2 5" id="KW-0647">Proteasome</keyword>
<dbReference type="InterPro" id="IPR023333">
    <property type="entry name" value="Proteasome_suB-type"/>
</dbReference>
<evidence type="ECO:0000256" key="2">
    <source>
        <dbReference type="ARBA" id="ARBA00022942"/>
    </source>
</evidence>
<dbReference type="OrthoDB" id="268428at2759"/>
<comment type="function">
    <text evidence="4">Non-catalytic component of the proteasome, a multicatalytic proteinase complex which is characterized by its ability to cleave peptides with Arg, Phe, Tyr, Leu, and Glu adjacent to the leaving group at neutral or slightly basic pH. The proteasome has an ATP-dependent proteolytic activity.</text>
</comment>
<dbReference type="Gene3D" id="3.60.20.10">
    <property type="entry name" value="Glutamine Phosphoribosylpyrophosphate, subunit 1, domain 1"/>
    <property type="match status" value="1"/>
</dbReference>
<gene>
    <name evidence="6" type="ORF">KC19_7G027900</name>
</gene>
<dbReference type="EMBL" id="CM026428">
    <property type="protein sequence ID" value="KAG0565970.1"/>
    <property type="molecule type" value="Genomic_DNA"/>
</dbReference>
<sequence>MECLFGFEGNGFVVVVADTSANQSIVVQKTTEDKITCLDSHKLLGCIGESGDRVQFSNFIQKNLNLYQFRNGIPLTTLAAASFTRCELATALRKAPYQVNIMMAGFDKRTGPSLYYLDYIATLQKLEKGALGFGAYFILSIMDKYYKKNMNLEQALQLVDKCIWEVGTRMVASPAGYIIKIVDKDGARLLERRGRPAEEHGDPME</sequence>
<organism evidence="6 7">
    <name type="scientific">Ceratodon purpureus</name>
    <name type="common">Fire moss</name>
    <name type="synonym">Dicranum purpureum</name>
    <dbReference type="NCBI Taxonomy" id="3225"/>
    <lineage>
        <taxon>Eukaryota</taxon>
        <taxon>Viridiplantae</taxon>
        <taxon>Streptophyta</taxon>
        <taxon>Embryophyta</taxon>
        <taxon>Bryophyta</taxon>
        <taxon>Bryophytina</taxon>
        <taxon>Bryopsida</taxon>
        <taxon>Dicranidae</taxon>
        <taxon>Pseudoditrichales</taxon>
        <taxon>Ditrichaceae</taxon>
        <taxon>Ceratodon</taxon>
    </lineage>
</organism>
<dbReference type="GO" id="GO:0005737">
    <property type="term" value="C:cytoplasm"/>
    <property type="evidence" value="ECO:0007669"/>
    <property type="project" value="UniProtKB-SubCell"/>
</dbReference>
<comment type="similarity">
    <text evidence="5">Belongs to the peptidase T1B family.</text>
</comment>
<dbReference type="GO" id="GO:0005634">
    <property type="term" value="C:nucleus"/>
    <property type="evidence" value="ECO:0007669"/>
    <property type="project" value="UniProtKB-SubCell"/>
</dbReference>
<dbReference type="PANTHER" id="PTHR32194:SF2">
    <property type="entry name" value="PROTEASOME SUBUNIT BETA TYPE-1"/>
    <property type="match status" value="1"/>
</dbReference>
<name>A0A8T0H3T5_CERPU</name>
<dbReference type="InterPro" id="IPR029055">
    <property type="entry name" value="Ntn_hydrolases_N"/>
</dbReference>
<evidence type="ECO:0000256" key="1">
    <source>
        <dbReference type="ARBA" id="ARBA00022490"/>
    </source>
</evidence>
<dbReference type="InterPro" id="IPR035206">
    <property type="entry name" value="Proteasome_beta2"/>
</dbReference>
<evidence type="ECO:0000256" key="3">
    <source>
        <dbReference type="ARBA" id="ARBA00023242"/>
    </source>
</evidence>
<keyword evidence="7" id="KW-1185">Reference proteome</keyword>
<dbReference type="CDD" id="cd03758">
    <property type="entry name" value="proteasome_beta_type_2"/>
    <property type="match status" value="1"/>
</dbReference>
<evidence type="ECO:0000313" key="7">
    <source>
        <dbReference type="Proteomes" id="UP000822688"/>
    </source>
</evidence>
<comment type="subcellular location">
    <subcellularLocation>
        <location evidence="5">Cytoplasm</location>
    </subcellularLocation>
    <subcellularLocation>
        <location evidence="5">Nucleus</location>
    </subcellularLocation>
</comment>
<dbReference type="AlphaFoldDB" id="A0A8T0H3T5"/>
<comment type="caution">
    <text evidence="6">The sequence shown here is derived from an EMBL/GenBank/DDBJ whole genome shotgun (WGS) entry which is preliminary data.</text>
</comment>
<dbReference type="Pfam" id="PF00227">
    <property type="entry name" value="Proteasome"/>
    <property type="match status" value="1"/>
</dbReference>
<evidence type="ECO:0000256" key="4">
    <source>
        <dbReference type="ARBA" id="ARBA00024953"/>
    </source>
</evidence>
<dbReference type="GO" id="GO:0005839">
    <property type="term" value="C:proteasome core complex"/>
    <property type="evidence" value="ECO:0007669"/>
    <property type="project" value="InterPro"/>
</dbReference>
<dbReference type="PROSITE" id="PS51476">
    <property type="entry name" value="PROTEASOME_BETA_2"/>
    <property type="match status" value="1"/>
</dbReference>
<evidence type="ECO:0000256" key="5">
    <source>
        <dbReference type="RuleBase" id="RU004203"/>
    </source>
</evidence>
<reference evidence="6" key="1">
    <citation type="submission" date="2020-06" db="EMBL/GenBank/DDBJ databases">
        <title>WGS assembly of Ceratodon purpureus strain R40.</title>
        <authorList>
            <person name="Carey S.B."/>
            <person name="Jenkins J."/>
            <person name="Shu S."/>
            <person name="Lovell J.T."/>
            <person name="Sreedasyam A."/>
            <person name="Maumus F."/>
            <person name="Tiley G.P."/>
            <person name="Fernandez-Pozo N."/>
            <person name="Barry K."/>
            <person name="Chen C."/>
            <person name="Wang M."/>
            <person name="Lipzen A."/>
            <person name="Daum C."/>
            <person name="Saski C.A."/>
            <person name="Payton A.C."/>
            <person name="Mcbreen J.C."/>
            <person name="Conrad R.E."/>
            <person name="Kollar L.M."/>
            <person name="Olsson S."/>
            <person name="Huttunen S."/>
            <person name="Landis J.B."/>
            <person name="Wickett N.J."/>
            <person name="Johnson M.G."/>
            <person name="Rensing S.A."/>
            <person name="Grimwood J."/>
            <person name="Schmutz J."/>
            <person name="Mcdaniel S.F."/>
        </authorList>
    </citation>
    <scope>NUCLEOTIDE SEQUENCE</scope>
    <source>
        <strain evidence="6">R40</strain>
    </source>
</reference>
<comment type="subunit">
    <text evidence="5">Component of the proteasome complex.</text>
</comment>
<keyword evidence="1 5" id="KW-0963">Cytoplasm</keyword>
<accession>A0A8T0H3T5</accession>
<dbReference type="PANTHER" id="PTHR32194">
    <property type="entry name" value="METALLOPROTEASE TLDD"/>
    <property type="match status" value="1"/>
</dbReference>
<proteinExistence type="inferred from homology"/>
<comment type="function">
    <text evidence="5">Component of the proteasome, a multicatalytic proteinase complex which is characterized by its ability to cleave peptides with Arg, Phe, Tyr, Leu, and Glu adjacent to the leaving group at neutral or slightly basic pH. The proteasome has an ATP-dependent proteolytic activity.</text>
</comment>
<dbReference type="SUPFAM" id="SSF56235">
    <property type="entry name" value="N-terminal nucleophile aminohydrolases (Ntn hydrolases)"/>
    <property type="match status" value="1"/>
</dbReference>
<dbReference type="FunFam" id="3.60.20.10:FF:000008">
    <property type="entry name" value="Proteasome subunit beta type-4"/>
    <property type="match status" value="1"/>
</dbReference>
<dbReference type="Proteomes" id="UP000822688">
    <property type="component" value="Chromosome 7"/>
</dbReference>